<evidence type="ECO:0000313" key="2">
    <source>
        <dbReference type="EMBL" id="MPC85464.1"/>
    </source>
</evidence>
<name>A0A5B7IZ16_PORTR</name>
<comment type="caution">
    <text evidence="2">The sequence shown here is derived from an EMBL/GenBank/DDBJ whole genome shotgun (WGS) entry which is preliminary data.</text>
</comment>
<feature type="region of interest" description="Disordered" evidence="1">
    <location>
        <begin position="1"/>
        <end position="105"/>
    </location>
</feature>
<keyword evidence="3" id="KW-1185">Reference proteome</keyword>
<dbReference type="Proteomes" id="UP000324222">
    <property type="component" value="Unassembled WGS sequence"/>
</dbReference>
<accession>A0A5B7IZ16</accession>
<sequence>MGDDLKGEDAREAGRQRGIARTTRHEEVVASSSRQSGPASGRGDAPGLPQPPPTGTSPAPHATHNPRPDTPKPPLHTERSAAARWRHDPWEARRGEGEKIARCSTESGNAWSGSLLGIIVSRVTREALRGCEGAALPQVRPRCWKVCKAALWETDGACDVRRSVQRDAR</sequence>
<gene>
    <name evidence="2" type="ORF">E2C01_080242</name>
</gene>
<proteinExistence type="predicted"/>
<organism evidence="2 3">
    <name type="scientific">Portunus trituberculatus</name>
    <name type="common">Swimming crab</name>
    <name type="synonym">Neptunus trituberculatus</name>
    <dbReference type="NCBI Taxonomy" id="210409"/>
    <lineage>
        <taxon>Eukaryota</taxon>
        <taxon>Metazoa</taxon>
        <taxon>Ecdysozoa</taxon>
        <taxon>Arthropoda</taxon>
        <taxon>Crustacea</taxon>
        <taxon>Multicrustacea</taxon>
        <taxon>Malacostraca</taxon>
        <taxon>Eumalacostraca</taxon>
        <taxon>Eucarida</taxon>
        <taxon>Decapoda</taxon>
        <taxon>Pleocyemata</taxon>
        <taxon>Brachyura</taxon>
        <taxon>Eubrachyura</taxon>
        <taxon>Portunoidea</taxon>
        <taxon>Portunidae</taxon>
        <taxon>Portuninae</taxon>
        <taxon>Portunus</taxon>
    </lineage>
</organism>
<feature type="compositionally biased region" description="Basic and acidic residues" evidence="1">
    <location>
        <begin position="66"/>
        <end position="101"/>
    </location>
</feature>
<evidence type="ECO:0000313" key="3">
    <source>
        <dbReference type="Proteomes" id="UP000324222"/>
    </source>
</evidence>
<protein>
    <submittedName>
        <fullName evidence="2">Uncharacterized protein</fullName>
    </submittedName>
</protein>
<reference evidence="2 3" key="1">
    <citation type="submission" date="2019-05" db="EMBL/GenBank/DDBJ databases">
        <title>Another draft genome of Portunus trituberculatus and its Hox gene families provides insights of decapod evolution.</title>
        <authorList>
            <person name="Jeong J.-H."/>
            <person name="Song I."/>
            <person name="Kim S."/>
            <person name="Choi T."/>
            <person name="Kim D."/>
            <person name="Ryu S."/>
            <person name="Kim W."/>
        </authorList>
    </citation>
    <scope>NUCLEOTIDE SEQUENCE [LARGE SCALE GENOMIC DNA]</scope>
    <source>
        <tissue evidence="2">Muscle</tissue>
    </source>
</reference>
<evidence type="ECO:0000256" key="1">
    <source>
        <dbReference type="SAM" id="MobiDB-lite"/>
    </source>
</evidence>
<dbReference type="EMBL" id="VSRR010068542">
    <property type="protein sequence ID" value="MPC85464.1"/>
    <property type="molecule type" value="Genomic_DNA"/>
</dbReference>
<feature type="compositionally biased region" description="Basic and acidic residues" evidence="1">
    <location>
        <begin position="1"/>
        <end position="15"/>
    </location>
</feature>
<dbReference type="AlphaFoldDB" id="A0A5B7IZ16"/>